<dbReference type="OrthoDB" id="3827759at2"/>
<proteinExistence type="predicted"/>
<sequence length="153" mass="16761">MALSYSLDIATPLPADQVARRLPVLPGDPEITLGQLLDGVAVAGGTWVRVGQAKPRPWSVVESDLGFTPTVWVAFRLDKETDTARQLDDVVRRTVALLDEVPGDAVLHFDYEVVWLLRRGGELSLNDRDDIWTPARLAAVGARPHRRGTPAFG</sequence>
<accession>A0A1H9CSX2</accession>
<gene>
    <name evidence="1" type="ORF">SAMN04488000_1011037</name>
</gene>
<organism evidence="1 2">
    <name type="scientific">Lentzea albida</name>
    <dbReference type="NCBI Taxonomy" id="65499"/>
    <lineage>
        <taxon>Bacteria</taxon>
        <taxon>Bacillati</taxon>
        <taxon>Actinomycetota</taxon>
        <taxon>Actinomycetes</taxon>
        <taxon>Pseudonocardiales</taxon>
        <taxon>Pseudonocardiaceae</taxon>
        <taxon>Lentzea</taxon>
    </lineage>
</organism>
<dbReference type="Proteomes" id="UP000199503">
    <property type="component" value="Unassembled WGS sequence"/>
</dbReference>
<keyword evidence="2" id="KW-1185">Reference proteome</keyword>
<protein>
    <submittedName>
        <fullName evidence="1">Uncharacterized protein</fullName>
    </submittedName>
</protein>
<name>A0A1H9CSX2_9PSEU</name>
<evidence type="ECO:0000313" key="2">
    <source>
        <dbReference type="Proteomes" id="UP000199503"/>
    </source>
</evidence>
<evidence type="ECO:0000313" key="1">
    <source>
        <dbReference type="EMBL" id="SEQ03698.1"/>
    </source>
</evidence>
<dbReference type="STRING" id="65499.SAMN04488000_1011037"/>
<dbReference type="InterPro" id="IPR049799">
    <property type="entry name" value="SitI3-like"/>
</dbReference>
<dbReference type="RefSeq" id="WP_089910013.1">
    <property type="nucleotide sequence ID" value="NZ_FOFV01000001.1"/>
</dbReference>
<reference evidence="2" key="1">
    <citation type="submission" date="2016-10" db="EMBL/GenBank/DDBJ databases">
        <authorList>
            <person name="Varghese N."/>
            <person name="Submissions S."/>
        </authorList>
    </citation>
    <scope>NUCLEOTIDE SEQUENCE [LARGE SCALE GENOMIC DNA]</scope>
    <source>
        <strain evidence="2">DSM 44437</strain>
    </source>
</reference>
<dbReference type="EMBL" id="FOFV01000001">
    <property type="protein sequence ID" value="SEQ03698.1"/>
    <property type="molecule type" value="Genomic_DNA"/>
</dbReference>
<dbReference type="NCBIfam" id="NF040657">
    <property type="entry name" value="immun_SitI3"/>
    <property type="match status" value="1"/>
</dbReference>
<dbReference type="AlphaFoldDB" id="A0A1H9CSX2"/>